<dbReference type="AlphaFoldDB" id="A0A1G2QK58"/>
<accession>A0A1G2QK58</accession>
<dbReference type="EMBL" id="MHTM01000041">
    <property type="protein sequence ID" value="OHA60980.1"/>
    <property type="molecule type" value="Genomic_DNA"/>
</dbReference>
<organism evidence="1 2">
    <name type="scientific">Candidatus Vogelbacteria bacterium RIFOXYD2_FULL_44_9</name>
    <dbReference type="NCBI Taxonomy" id="1802441"/>
    <lineage>
        <taxon>Bacteria</taxon>
        <taxon>Candidatus Vogeliibacteriota</taxon>
    </lineage>
</organism>
<sequence>MRRLLAGILLLATISLVGVCSVIDFNHEKRFAFEQSLTPTQKARAEKIVGDFAQMPRLSLVEYKGNNSDNTTVLALVGMKDRNGFRMYFSFTSGLVPRECNDLYGTRYIARIITPDDPAYKDKLVEFVRQE</sequence>
<comment type="caution">
    <text evidence="1">The sequence shown here is derived from an EMBL/GenBank/DDBJ whole genome shotgun (WGS) entry which is preliminary data.</text>
</comment>
<dbReference type="Proteomes" id="UP000177140">
    <property type="component" value="Unassembled WGS sequence"/>
</dbReference>
<name>A0A1G2QK58_9BACT</name>
<protein>
    <submittedName>
        <fullName evidence="1">Uncharacterized protein</fullName>
    </submittedName>
</protein>
<proteinExistence type="predicted"/>
<reference evidence="1 2" key="1">
    <citation type="journal article" date="2016" name="Nat. Commun.">
        <title>Thousands of microbial genomes shed light on interconnected biogeochemical processes in an aquifer system.</title>
        <authorList>
            <person name="Anantharaman K."/>
            <person name="Brown C.T."/>
            <person name="Hug L.A."/>
            <person name="Sharon I."/>
            <person name="Castelle C.J."/>
            <person name="Probst A.J."/>
            <person name="Thomas B.C."/>
            <person name="Singh A."/>
            <person name="Wilkins M.J."/>
            <person name="Karaoz U."/>
            <person name="Brodie E.L."/>
            <person name="Williams K.H."/>
            <person name="Hubbard S.S."/>
            <person name="Banfield J.F."/>
        </authorList>
    </citation>
    <scope>NUCLEOTIDE SEQUENCE [LARGE SCALE GENOMIC DNA]</scope>
</reference>
<gene>
    <name evidence="1" type="ORF">A2556_02160</name>
</gene>
<evidence type="ECO:0000313" key="2">
    <source>
        <dbReference type="Proteomes" id="UP000177140"/>
    </source>
</evidence>
<evidence type="ECO:0000313" key="1">
    <source>
        <dbReference type="EMBL" id="OHA60980.1"/>
    </source>
</evidence>